<evidence type="ECO:0000256" key="6">
    <source>
        <dbReference type="ARBA" id="ARBA00022692"/>
    </source>
</evidence>
<evidence type="ECO:0000256" key="1">
    <source>
        <dbReference type="ARBA" id="ARBA00004651"/>
    </source>
</evidence>
<keyword evidence="7 14" id="KW-0548">Nucleotidyltransferase</keyword>
<evidence type="ECO:0000256" key="8">
    <source>
        <dbReference type="ARBA" id="ARBA00022989"/>
    </source>
</evidence>
<keyword evidence="5 14" id="KW-0808">Transferase</keyword>
<evidence type="ECO:0000256" key="11">
    <source>
        <dbReference type="ARBA" id="ARBA00023209"/>
    </source>
</evidence>
<reference evidence="14" key="1">
    <citation type="submission" date="2016-10" db="EMBL/GenBank/DDBJ databases">
        <authorList>
            <person name="de Groot N.N."/>
        </authorList>
    </citation>
    <scope>NUCLEOTIDE SEQUENCE</scope>
</reference>
<evidence type="ECO:0000256" key="9">
    <source>
        <dbReference type="ARBA" id="ARBA00023098"/>
    </source>
</evidence>
<dbReference type="GO" id="GO:0016024">
    <property type="term" value="P:CDP-diacylglycerol biosynthetic process"/>
    <property type="evidence" value="ECO:0007669"/>
    <property type="project" value="TreeGrafter"/>
</dbReference>
<keyword evidence="3" id="KW-1003">Cell membrane</keyword>
<keyword evidence="12" id="KW-1208">Phospholipid metabolism</keyword>
<keyword evidence="8 13" id="KW-1133">Transmembrane helix</keyword>
<feature type="transmembrane region" description="Helical" evidence="13">
    <location>
        <begin position="5"/>
        <end position="23"/>
    </location>
</feature>
<accession>A0A1W1BIG9</accession>
<dbReference type="AlphaFoldDB" id="A0A1W1BIG9"/>
<evidence type="ECO:0000256" key="5">
    <source>
        <dbReference type="ARBA" id="ARBA00022679"/>
    </source>
</evidence>
<dbReference type="PANTHER" id="PTHR46382">
    <property type="entry name" value="PHOSPHATIDATE CYTIDYLYLTRANSFERASE"/>
    <property type="match status" value="1"/>
</dbReference>
<evidence type="ECO:0000256" key="4">
    <source>
        <dbReference type="ARBA" id="ARBA00022516"/>
    </source>
</evidence>
<dbReference type="InterPro" id="IPR000374">
    <property type="entry name" value="PC_trans"/>
</dbReference>
<gene>
    <name evidence="14" type="ORF">MNB_SUP05-5-154</name>
</gene>
<feature type="transmembrane region" description="Helical" evidence="13">
    <location>
        <begin position="77"/>
        <end position="97"/>
    </location>
</feature>
<sequence length="269" mass="30309">MNKELLSRFLTSIILVPLLLWALYGLSGLYFLVFIALIIIIGAIEFSKMIDVKSWLVVLLMIIALVLILFLPLSYYYLFLSIVVIWWLINGYFIFSFPEKQKFWYKNKGLRIFNVLMVLMPTFVSLIIIRNNLGFNWLLFLLFVIWSADIGAYFSGKAFGKLKLAPKVSPGKSIEGVLGGILLAILTTIMIDYLGFVKFDNLFSYIVLTILVVLISIIGDLFESLFKRVSGVKDSGNLLPGHGGILDRIDSLTAAAPLFLLGSLVIEYL</sequence>
<comment type="subcellular location">
    <subcellularLocation>
        <location evidence="1">Cell membrane</location>
        <topology evidence="1">Multi-pass membrane protein</topology>
    </subcellularLocation>
</comment>
<organism evidence="14">
    <name type="scientific">hydrothermal vent metagenome</name>
    <dbReference type="NCBI Taxonomy" id="652676"/>
    <lineage>
        <taxon>unclassified sequences</taxon>
        <taxon>metagenomes</taxon>
        <taxon>ecological metagenomes</taxon>
    </lineage>
</organism>
<dbReference type="PANTHER" id="PTHR46382:SF1">
    <property type="entry name" value="PHOSPHATIDATE CYTIDYLYLTRANSFERASE"/>
    <property type="match status" value="1"/>
</dbReference>
<dbReference type="PROSITE" id="PS01315">
    <property type="entry name" value="CDS"/>
    <property type="match status" value="1"/>
</dbReference>
<keyword evidence="9" id="KW-0443">Lipid metabolism</keyword>
<feature type="transmembrane region" description="Helical" evidence="13">
    <location>
        <begin position="54"/>
        <end position="71"/>
    </location>
</feature>
<keyword evidence="4" id="KW-0444">Lipid biosynthesis</keyword>
<evidence type="ECO:0000256" key="12">
    <source>
        <dbReference type="ARBA" id="ARBA00023264"/>
    </source>
</evidence>
<proteinExistence type="inferred from homology"/>
<feature type="transmembrane region" description="Helical" evidence="13">
    <location>
        <begin position="202"/>
        <end position="222"/>
    </location>
</feature>
<dbReference type="EC" id="2.7.7.41" evidence="14"/>
<keyword evidence="11" id="KW-0594">Phospholipid biosynthesis</keyword>
<dbReference type="EMBL" id="FPHJ01000011">
    <property type="protein sequence ID" value="SFV53306.1"/>
    <property type="molecule type" value="Genomic_DNA"/>
</dbReference>
<evidence type="ECO:0000256" key="10">
    <source>
        <dbReference type="ARBA" id="ARBA00023136"/>
    </source>
</evidence>
<dbReference type="GO" id="GO:0004605">
    <property type="term" value="F:phosphatidate cytidylyltransferase activity"/>
    <property type="evidence" value="ECO:0007669"/>
    <property type="project" value="UniProtKB-EC"/>
</dbReference>
<dbReference type="Pfam" id="PF01148">
    <property type="entry name" value="CTP_transf_1"/>
    <property type="match status" value="1"/>
</dbReference>
<evidence type="ECO:0000313" key="14">
    <source>
        <dbReference type="EMBL" id="SFV53306.1"/>
    </source>
</evidence>
<evidence type="ECO:0000256" key="13">
    <source>
        <dbReference type="SAM" id="Phobius"/>
    </source>
</evidence>
<dbReference type="GO" id="GO:0005886">
    <property type="term" value="C:plasma membrane"/>
    <property type="evidence" value="ECO:0007669"/>
    <property type="project" value="UniProtKB-SubCell"/>
</dbReference>
<comment type="similarity">
    <text evidence="2">Belongs to the CDS family.</text>
</comment>
<keyword evidence="10 13" id="KW-0472">Membrane</keyword>
<feature type="transmembrane region" description="Helical" evidence="13">
    <location>
        <begin position="109"/>
        <end position="129"/>
    </location>
</feature>
<evidence type="ECO:0000256" key="2">
    <source>
        <dbReference type="ARBA" id="ARBA00010185"/>
    </source>
</evidence>
<feature type="transmembrane region" description="Helical" evidence="13">
    <location>
        <begin position="176"/>
        <end position="196"/>
    </location>
</feature>
<protein>
    <submittedName>
        <fullName evidence="14">Phosphatidate cytidylyltransferase</fullName>
        <ecNumber evidence="14">2.7.7.41</ecNumber>
    </submittedName>
</protein>
<feature type="transmembrane region" description="Helical" evidence="13">
    <location>
        <begin position="29"/>
        <end position="47"/>
    </location>
</feature>
<evidence type="ECO:0000256" key="3">
    <source>
        <dbReference type="ARBA" id="ARBA00022475"/>
    </source>
</evidence>
<feature type="transmembrane region" description="Helical" evidence="13">
    <location>
        <begin position="135"/>
        <end position="155"/>
    </location>
</feature>
<evidence type="ECO:0000256" key="7">
    <source>
        <dbReference type="ARBA" id="ARBA00022695"/>
    </source>
</evidence>
<keyword evidence="6 13" id="KW-0812">Transmembrane</keyword>
<name>A0A1W1BIG9_9ZZZZ</name>